<dbReference type="InterPro" id="IPR041657">
    <property type="entry name" value="HTH_17"/>
</dbReference>
<evidence type="ECO:0000259" key="2">
    <source>
        <dbReference type="Pfam" id="PF12728"/>
    </source>
</evidence>
<proteinExistence type="predicted"/>
<dbReference type="Pfam" id="PF12728">
    <property type="entry name" value="HTH_17"/>
    <property type="match status" value="1"/>
</dbReference>
<evidence type="ECO:0000313" key="3">
    <source>
        <dbReference type="EMBL" id="MDQ0167914.1"/>
    </source>
</evidence>
<comment type="caution">
    <text evidence="3">The sequence shown here is derived from an EMBL/GenBank/DDBJ whole genome shotgun (WGS) entry which is preliminary data.</text>
</comment>
<dbReference type="PANTHER" id="PTHR38431">
    <property type="entry name" value="BLL2305 PROTEIN"/>
    <property type="match status" value="1"/>
</dbReference>
<evidence type="ECO:0000313" key="4">
    <source>
        <dbReference type="Proteomes" id="UP001235840"/>
    </source>
</evidence>
<feature type="domain" description="Helix-turn-helix" evidence="2">
    <location>
        <begin position="6"/>
        <end position="53"/>
    </location>
</feature>
<evidence type="ECO:0000259" key="1">
    <source>
        <dbReference type="Pfam" id="PF12727"/>
    </source>
</evidence>
<accession>A0ABT9W4B3</accession>
<reference evidence="3 4" key="1">
    <citation type="submission" date="2023-07" db="EMBL/GenBank/DDBJ databases">
        <title>Genomic Encyclopedia of Type Strains, Phase IV (KMG-IV): sequencing the most valuable type-strain genomes for metagenomic binning, comparative biology and taxonomic classification.</title>
        <authorList>
            <person name="Goeker M."/>
        </authorList>
    </citation>
    <scope>NUCLEOTIDE SEQUENCE [LARGE SCALE GENOMIC DNA]</scope>
    <source>
        <strain evidence="3 4">DSM 12751</strain>
    </source>
</reference>
<dbReference type="Gene3D" id="3.40.190.10">
    <property type="entry name" value="Periplasmic binding protein-like II"/>
    <property type="match status" value="1"/>
</dbReference>
<dbReference type="NCBIfam" id="TIGR01764">
    <property type="entry name" value="excise"/>
    <property type="match status" value="1"/>
</dbReference>
<dbReference type="Proteomes" id="UP001235840">
    <property type="component" value="Unassembled WGS sequence"/>
</dbReference>
<dbReference type="Pfam" id="PF12727">
    <property type="entry name" value="PBP_like"/>
    <property type="match status" value="1"/>
</dbReference>
<feature type="domain" description="PBP" evidence="1">
    <location>
        <begin position="110"/>
        <end position="299"/>
    </location>
</feature>
<keyword evidence="4" id="KW-1185">Reference proteome</keyword>
<dbReference type="InterPro" id="IPR024370">
    <property type="entry name" value="PBP_domain"/>
</dbReference>
<sequence length="326" mass="36827">MKEKSYTIEEIAQLLKVSKLTVYDLIKKEKLIAYRVGRQMRVDESDLQAYKQGAKISKNEVQQGPIILRQQNPAIHGQQKPARDGQYTASPTRPVIISGQDVCLDILSKYMENEDQSFRPLRTYAGSLNSLVSMYQEECDVVSLHLYDAETDEYNLPYVKRLLTGHSYIVINLLYRWAGFFVQKGNPRKLKAWSDISQPGLRIVNREKGAGARVLLDEQCKLHHIKATELQGYTIEETSHLGVAGAVAASRADLGIGSEKAARMVGVDFIPLIKERYDLVIKKNAKNEQLIKLILSILQSDSFRKELDSLGGYDLSDVGKIMYETD</sequence>
<gene>
    <name evidence="3" type="ORF">J2S11_003844</name>
</gene>
<dbReference type="PANTHER" id="PTHR38431:SF1">
    <property type="entry name" value="BLL2305 PROTEIN"/>
    <property type="match status" value="1"/>
</dbReference>
<dbReference type="InterPro" id="IPR010093">
    <property type="entry name" value="SinI_DNA-bd"/>
</dbReference>
<dbReference type="RefSeq" id="WP_307397225.1">
    <property type="nucleotide sequence ID" value="NZ_BAAADK010000013.1"/>
</dbReference>
<protein>
    <submittedName>
        <fullName evidence="3">Molybdopterin biosynthesis protein</fullName>
    </submittedName>
</protein>
<dbReference type="EMBL" id="JAUSTY010000021">
    <property type="protein sequence ID" value="MDQ0167914.1"/>
    <property type="molecule type" value="Genomic_DNA"/>
</dbReference>
<dbReference type="SUPFAM" id="SSF53850">
    <property type="entry name" value="Periplasmic binding protein-like II"/>
    <property type="match status" value="1"/>
</dbReference>
<organism evidence="3 4">
    <name type="scientific">Caldalkalibacillus horti</name>
    <dbReference type="NCBI Taxonomy" id="77523"/>
    <lineage>
        <taxon>Bacteria</taxon>
        <taxon>Bacillati</taxon>
        <taxon>Bacillota</taxon>
        <taxon>Bacilli</taxon>
        <taxon>Bacillales</taxon>
        <taxon>Bacillaceae</taxon>
        <taxon>Caldalkalibacillus</taxon>
    </lineage>
</organism>
<name>A0ABT9W4B3_9BACI</name>